<evidence type="ECO:0000313" key="4">
    <source>
        <dbReference type="Proteomes" id="UP001175271"/>
    </source>
</evidence>
<evidence type="ECO:0000313" key="3">
    <source>
        <dbReference type="EMBL" id="KAK0411056.1"/>
    </source>
</evidence>
<feature type="region of interest" description="Disordered" evidence="1">
    <location>
        <begin position="178"/>
        <end position="199"/>
    </location>
</feature>
<feature type="domain" description="SCP" evidence="2">
    <location>
        <begin position="1"/>
        <end position="125"/>
    </location>
</feature>
<organism evidence="3 4">
    <name type="scientific">Steinernema hermaphroditum</name>
    <dbReference type="NCBI Taxonomy" id="289476"/>
    <lineage>
        <taxon>Eukaryota</taxon>
        <taxon>Metazoa</taxon>
        <taxon>Ecdysozoa</taxon>
        <taxon>Nematoda</taxon>
        <taxon>Chromadorea</taxon>
        <taxon>Rhabditida</taxon>
        <taxon>Tylenchina</taxon>
        <taxon>Panagrolaimomorpha</taxon>
        <taxon>Strongyloidoidea</taxon>
        <taxon>Steinernematidae</taxon>
        <taxon>Steinernema</taxon>
    </lineage>
</organism>
<dbReference type="SMART" id="SM00198">
    <property type="entry name" value="SCP"/>
    <property type="match status" value="1"/>
</dbReference>
<reference evidence="3" key="1">
    <citation type="submission" date="2023-06" db="EMBL/GenBank/DDBJ databases">
        <title>Genomic analysis of the entomopathogenic nematode Steinernema hermaphroditum.</title>
        <authorList>
            <person name="Schwarz E.M."/>
            <person name="Heppert J.K."/>
            <person name="Baniya A."/>
            <person name="Schwartz H.T."/>
            <person name="Tan C.-H."/>
            <person name="Antoshechkin I."/>
            <person name="Sternberg P.W."/>
            <person name="Goodrich-Blair H."/>
            <person name="Dillman A.R."/>
        </authorList>
    </citation>
    <scope>NUCLEOTIDE SEQUENCE</scope>
    <source>
        <strain evidence="3">PS9179</strain>
        <tissue evidence="3">Whole animal</tissue>
    </source>
</reference>
<sequence>MARRTITQRLNHFRSQLSQRLRSGTSIILADRVNLFNLFVTYSNSLIAPPVWSIAEEALENWWSEVERLEAEKGAKELRYTEAMRPVGHFTQPARGDLREIGCGYAIYGKQHFFFCNFDKGNTPNSTVLNFGSSCVRDSDCAWYTGFSCIRDTGLCTVNSPLLQTYCSYGEVTHVDPIPRRPKSSNTPSDVQKTDGPIT</sequence>
<accession>A0AA39HTI4</accession>
<dbReference type="InterPro" id="IPR014044">
    <property type="entry name" value="CAP_dom"/>
</dbReference>
<evidence type="ECO:0000256" key="1">
    <source>
        <dbReference type="SAM" id="MobiDB-lite"/>
    </source>
</evidence>
<dbReference type="EMBL" id="JAUCMV010000003">
    <property type="protein sequence ID" value="KAK0411056.1"/>
    <property type="molecule type" value="Genomic_DNA"/>
</dbReference>
<dbReference type="Pfam" id="PF00188">
    <property type="entry name" value="CAP"/>
    <property type="match status" value="1"/>
</dbReference>
<evidence type="ECO:0000259" key="2">
    <source>
        <dbReference type="SMART" id="SM00198"/>
    </source>
</evidence>
<proteinExistence type="predicted"/>
<protein>
    <recommendedName>
        <fullName evidence="2">SCP domain-containing protein</fullName>
    </recommendedName>
</protein>
<dbReference type="InterPro" id="IPR035940">
    <property type="entry name" value="CAP_sf"/>
</dbReference>
<comment type="caution">
    <text evidence="3">The sequence shown here is derived from an EMBL/GenBank/DDBJ whole genome shotgun (WGS) entry which is preliminary data.</text>
</comment>
<dbReference type="Proteomes" id="UP001175271">
    <property type="component" value="Unassembled WGS sequence"/>
</dbReference>
<dbReference type="Gene3D" id="3.40.33.10">
    <property type="entry name" value="CAP"/>
    <property type="match status" value="1"/>
</dbReference>
<dbReference type="SUPFAM" id="SSF55797">
    <property type="entry name" value="PR-1-like"/>
    <property type="match status" value="1"/>
</dbReference>
<gene>
    <name evidence="3" type="ORF">QR680_005454</name>
</gene>
<dbReference type="AlphaFoldDB" id="A0AA39HTI4"/>
<name>A0AA39HTI4_9BILA</name>
<keyword evidence="4" id="KW-1185">Reference proteome</keyword>